<reference evidence="2 3" key="1">
    <citation type="submission" date="2018-08" db="EMBL/GenBank/DDBJ databases">
        <title>Draft genome of the lignicolous fungus Coniochaeta pulveracea.</title>
        <authorList>
            <person name="Borstlap C.J."/>
            <person name="De Witt R.N."/>
            <person name="Botha A."/>
            <person name="Volschenk H."/>
        </authorList>
    </citation>
    <scope>NUCLEOTIDE SEQUENCE [LARGE SCALE GENOMIC DNA]</scope>
    <source>
        <strain evidence="2 3">CAB683</strain>
    </source>
</reference>
<evidence type="ECO:0000313" key="2">
    <source>
        <dbReference type="EMBL" id="RKU41741.1"/>
    </source>
</evidence>
<dbReference type="PANTHER" id="PTHR39460">
    <property type="entry name" value="EXPRESSED PROTEIN"/>
    <property type="match status" value="1"/>
</dbReference>
<gene>
    <name evidence="2" type="ORF">DL546_000442</name>
</gene>
<dbReference type="AlphaFoldDB" id="A0A420Y1E1"/>
<dbReference type="InterPro" id="IPR056146">
    <property type="entry name" value="DUF7729"/>
</dbReference>
<dbReference type="OrthoDB" id="2564812at2759"/>
<evidence type="ECO:0000313" key="3">
    <source>
        <dbReference type="Proteomes" id="UP000275385"/>
    </source>
</evidence>
<comment type="caution">
    <text evidence="2">The sequence shown here is derived from an EMBL/GenBank/DDBJ whole genome shotgun (WGS) entry which is preliminary data.</text>
</comment>
<dbReference type="Proteomes" id="UP000275385">
    <property type="component" value="Unassembled WGS sequence"/>
</dbReference>
<proteinExistence type="predicted"/>
<protein>
    <recommendedName>
        <fullName evidence="1">DUF7729 domain-containing protein</fullName>
    </recommendedName>
</protein>
<name>A0A420Y1E1_9PEZI</name>
<evidence type="ECO:0000259" key="1">
    <source>
        <dbReference type="Pfam" id="PF24855"/>
    </source>
</evidence>
<feature type="domain" description="DUF7729" evidence="1">
    <location>
        <begin position="137"/>
        <end position="352"/>
    </location>
</feature>
<dbReference type="Pfam" id="PF24855">
    <property type="entry name" value="DUF7729"/>
    <property type="match status" value="1"/>
</dbReference>
<accession>A0A420Y1E1</accession>
<sequence length="386" mass="41475">MASAMSFVNINPSFNPSLNSRHHIPTFRHRPRSQWTSLFLLLACFVFSVSAASKGLPQEAGILLLDTRVPTKVDGRWVFLSQEEVERRELVKRAAAHEESSSTNSAASVTTTFSIAVSSVTQASSTTSTVSEVPASPLPSPLDGSISANFSNSGSGTNNCPAFINSFLSNPTFQQCYPFSMLLQGSQSFFEAEKSLVSITQVLDASCSANVTSCNVYLTQLAKNLTDSANCGTDYQLGNQVVVQSYLAMLSYQTLYRASCLKSQGTSAYCFANAVTNQTTPSNVYFYYLPLNITLPTNFPTERLPSCSWCLAQTMGIYQSAAADRSLPIANTYLTAAQEVNSICGPSFVNASLPNAVVAVDSSGLSLLPSWLLLALPTLAAAQWLL</sequence>
<organism evidence="2 3">
    <name type="scientific">Coniochaeta pulveracea</name>
    <dbReference type="NCBI Taxonomy" id="177199"/>
    <lineage>
        <taxon>Eukaryota</taxon>
        <taxon>Fungi</taxon>
        <taxon>Dikarya</taxon>
        <taxon>Ascomycota</taxon>
        <taxon>Pezizomycotina</taxon>
        <taxon>Sordariomycetes</taxon>
        <taxon>Sordariomycetidae</taxon>
        <taxon>Coniochaetales</taxon>
        <taxon>Coniochaetaceae</taxon>
        <taxon>Coniochaeta</taxon>
    </lineage>
</organism>
<keyword evidence="3" id="KW-1185">Reference proteome</keyword>
<dbReference type="EMBL" id="QVQW01000068">
    <property type="protein sequence ID" value="RKU41741.1"/>
    <property type="molecule type" value="Genomic_DNA"/>
</dbReference>
<dbReference type="PANTHER" id="PTHR39460:SF1">
    <property type="entry name" value="C6 TRANSCRIPTION FACTOR"/>
    <property type="match status" value="1"/>
</dbReference>